<sequence length="201" mass="23193">MADLQEIRSELVESEISNAIKGKLNFDNLKPPNPLETLQTYCEEVQEQNEHLQLCIDQKMIEQKNVEDEFKMQNKILEDLEEINEELRDEVNNLSGQGQSEEKNINEELLNEIRQSNQILKEQLTKFLDDKLPQSQKQGQTQVKLSEVVDKLIEGFMASGKRQYVPVTDDMNEAHLRFLIDSGIAYTGQVPLFIKLTDLIS</sequence>
<dbReference type="EMBL" id="SNRW01002183">
    <property type="protein sequence ID" value="KAA6393621.1"/>
    <property type="molecule type" value="Genomic_DNA"/>
</dbReference>
<gene>
    <name evidence="2" type="ORF">EZS28_010855</name>
</gene>
<reference evidence="2 3" key="1">
    <citation type="submission" date="2019-03" db="EMBL/GenBank/DDBJ databases">
        <title>Single cell metagenomics reveals metabolic interactions within the superorganism composed of flagellate Streblomastix strix and complex community of Bacteroidetes bacteria on its surface.</title>
        <authorList>
            <person name="Treitli S.C."/>
            <person name="Kolisko M."/>
            <person name="Husnik F."/>
            <person name="Keeling P."/>
            <person name="Hampl V."/>
        </authorList>
    </citation>
    <scope>NUCLEOTIDE SEQUENCE [LARGE SCALE GENOMIC DNA]</scope>
    <source>
        <strain evidence="2">ST1C</strain>
    </source>
</reference>
<protein>
    <submittedName>
        <fullName evidence="2">Uncharacterized protein</fullName>
    </submittedName>
</protein>
<proteinExistence type="predicted"/>
<name>A0A5J4WFF4_9EUKA</name>
<feature type="coiled-coil region" evidence="1">
    <location>
        <begin position="63"/>
        <end position="130"/>
    </location>
</feature>
<evidence type="ECO:0000313" key="2">
    <source>
        <dbReference type="EMBL" id="KAA6393621.1"/>
    </source>
</evidence>
<evidence type="ECO:0000313" key="3">
    <source>
        <dbReference type="Proteomes" id="UP000324800"/>
    </source>
</evidence>
<dbReference type="Proteomes" id="UP000324800">
    <property type="component" value="Unassembled WGS sequence"/>
</dbReference>
<evidence type="ECO:0000256" key="1">
    <source>
        <dbReference type="SAM" id="Coils"/>
    </source>
</evidence>
<keyword evidence="1" id="KW-0175">Coiled coil</keyword>
<dbReference type="AlphaFoldDB" id="A0A5J4WFF4"/>
<organism evidence="2 3">
    <name type="scientific">Streblomastix strix</name>
    <dbReference type="NCBI Taxonomy" id="222440"/>
    <lineage>
        <taxon>Eukaryota</taxon>
        <taxon>Metamonada</taxon>
        <taxon>Preaxostyla</taxon>
        <taxon>Oxymonadida</taxon>
        <taxon>Streblomastigidae</taxon>
        <taxon>Streblomastix</taxon>
    </lineage>
</organism>
<accession>A0A5J4WFF4</accession>
<comment type="caution">
    <text evidence="2">The sequence shown here is derived from an EMBL/GenBank/DDBJ whole genome shotgun (WGS) entry which is preliminary data.</text>
</comment>